<keyword evidence="3" id="KW-1185">Reference proteome</keyword>
<accession>A0A2I1IQT1</accession>
<dbReference type="Gene3D" id="3.40.50.850">
    <property type="entry name" value="Isochorismatase-like"/>
    <property type="match status" value="1"/>
</dbReference>
<feature type="domain" description="Isochorismatase-like" evidence="1">
    <location>
        <begin position="7"/>
        <end position="61"/>
    </location>
</feature>
<dbReference type="EMBL" id="PKKO01000001">
    <property type="protein sequence ID" value="PKY73486.1"/>
    <property type="molecule type" value="Genomic_DNA"/>
</dbReference>
<dbReference type="AlphaFoldDB" id="A0A2I1IQT1"/>
<organism evidence="2 3">
    <name type="scientific">Winkia neuii</name>
    <dbReference type="NCBI Taxonomy" id="33007"/>
    <lineage>
        <taxon>Bacteria</taxon>
        <taxon>Bacillati</taxon>
        <taxon>Actinomycetota</taxon>
        <taxon>Actinomycetes</taxon>
        <taxon>Actinomycetales</taxon>
        <taxon>Actinomycetaceae</taxon>
        <taxon>Winkia</taxon>
    </lineage>
</organism>
<evidence type="ECO:0000259" key="1">
    <source>
        <dbReference type="Pfam" id="PF00857"/>
    </source>
</evidence>
<dbReference type="InterPro" id="IPR000868">
    <property type="entry name" value="Isochorismatase-like_dom"/>
</dbReference>
<name>A0A2I1IQT1_9ACTO</name>
<sequence>MCFFAGAGVATGFGVESTARAASELDFIVVVASDAVTDMDIEVHQRAIQKVFPAMAQVRDTSTIITALE</sequence>
<dbReference type="Pfam" id="PF00857">
    <property type="entry name" value="Isochorismatase"/>
    <property type="match status" value="1"/>
</dbReference>
<comment type="caution">
    <text evidence="2">The sequence shown here is derived from an EMBL/GenBank/DDBJ whole genome shotgun (WGS) entry which is preliminary data.</text>
</comment>
<evidence type="ECO:0000313" key="2">
    <source>
        <dbReference type="EMBL" id="PKY73486.1"/>
    </source>
</evidence>
<dbReference type="Proteomes" id="UP000235122">
    <property type="component" value="Unassembled WGS sequence"/>
</dbReference>
<protein>
    <recommendedName>
        <fullName evidence="1">Isochorismatase-like domain-containing protein</fullName>
    </recommendedName>
</protein>
<evidence type="ECO:0000313" key="3">
    <source>
        <dbReference type="Proteomes" id="UP000235122"/>
    </source>
</evidence>
<proteinExistence type="predicted"/>
<gene>
    <name evidence="2" type="ORF">CYJ19_02570</name>
</gene>
<reference evidence="2 3" key="1">
    <citation type="submission" date="2017-12" db="EMBL/GenBank/DDBJ databases">
        <title>Phylogenetic diversity of female urinary microbiome.</title>
        <authorList>
            <person name="Thomas-White K."/>
            <person name="Wolfe A.J."/>
        </authorList>
    </citation>
    <scope>NUCLEOTIDE SEQUENCE [LARGE SCALE GENOMIC DNA]</scope>
    <source>
        <strain evidence="2 3">UMB0402</strain>
    </source>
</reference>
<dbReference type="SUPFAM" id="SSF52499">
    <property type="entry name" value="Isochorismatase-like hydrolases"/>
    <property type="match status" value="1"/>
</dbReference>
<dbReference type="InterPro" id="IPR036380">
    <property type="entry name" value="Isochorismatase-like_sf"/>
</dbReference>
<dbReference type="STRING" id="33007.HMPREF3198_02069"/>